<keyword evidence="3" id="KW-0597">Phosphoprotein</keyword>
<dbReference type="Proteomes" id="UP000237061">
    <property type="component" value="Unassembled WGS sequence"/>
</dbReference>
<feature type="transmembrane region" description="Helical" evidence="10">
    <location>
        <begin position="12"/>
        <end position="30"/>
    </location>
</feature>
<keyword evidence="10" id="KW-1133">Transmembrane helix</keyword>
<dbReference type="Pfam" id="PF07730">
    <property type="entry name" value="HisKA_3"/>
    <property type="match status" value="1"/>
</dbReference>
<feature type="transmembrane region" description="Helical" evidence="10">
    <location>
        <begin position="37"/>
        <end position="54"/>
    </location>
</feature>
<evidence type="ECO:0000256" key="5">
    <source>
        <dbReference type="ARBA" id="ARBA00022741"/>
    </source>
</evidence>
<dbReference type="GO" id="GO:0000155">
    <property type="term" value="F:phosphorelay sensor kinase activity"/>
    <property type="evidence" value="ECO:0007669"/>
    <property type="project" value="InterPro"/>
</dbReference>
<keyword evidence="6" id="KW-0418">Kinase</keyword>
<keyword evidence="8" id="KW-0902">Two-component regulatory system</keyword>
<feature type="coiled-coil region" evidence="9">
    <location>
        <begin position="155"/>
        <end position="182"/>
    </location>
</feature>
<dbReference type="PANTHER" id="PTHR24421:SF10">
    <property type="entry name" value="NITRATE_NITRITE SENSOR PROTEIN NARQ"/>
    <property type="match status" value="1"/>
</dbReference>
<accession>A0A2S3ZUL9</accession>
<feature type="domain" description="Signal transduction histidine kinase subgroup 3 dimerisation and phosphoacceptor" evidence="11">
    <location>
        <begin position="179"/>
        <end position="226"/>
    </location>
</feature>
<gene>
    <name evidence="12" type="ORF">CVS27_12265</name>
</gene>
<protein>
    <recommendedName>
        <fullName evidence="2">histidine kinase</fullName>
        <ecNumber evidence="2">2.7.13.3</ecNumber>
    </recommendedName>
</protein>
<dbReference type="EC" id="2.7.13.3" evidence="2"/>
<dbReference type="AlphaFoldDB" id="A0A2S3ZUL9"/>
<keyword evidence="4" id="KW-0808">Transferase</keyword>
<dbReference type="Gene3D" id="1.20.5.1930">
    <property type="match status" value="1"/>
</dbReference>
<dbReference type="InterPro" id="IPR011712">
    <property type="entry name" value="Sig_transdc_His_kin_sub3_dim/P"/>
</dbReference>
<evidence type="ECO:0000313" key="12">
    <source>
        <dbReference type="EMBL" id="POH72946.1"/>
    </source>
</evidence>
<evidence type="ECO:0000256" key="7">
    <source>
        <dbReference type="ARBA" id="ARBA00022840"/>
    </source>
</evidence>
<keyword evidence="10" id="KW-0812">Transmembrane</keyword>
<evidence type="ECO:0000256" key="3">
    <source>
        <dbReference type="ARBA" id="ARBA00022553"/>
    </source>
</evidence>
<dbReference type="GO" id="GO:0005524">
    <property type="term" value="F:ATP binding"/>
    <property type="evidence" value="ECO:0007669"/>
    <property type="project" value="UniProtKB-KW"/>
</dbReference>
<dbReference type="RefSeq" id="WP_103466040.1">
    <property type="nucleotide sequence ID" value="NZ_PPXC01000009.1"/>
</dbReference>
<evidence type="ECO:0000256" key="1">
    <source>
        <dbReference type="ARBA" id="ARBA00000085"/>
    </source>
</evidence>
<dbReference type="PANTHER" id="PTHR24421">
    <property type="entry name" value="NITRATE/NITRITE SENSOR PROTEIN NARX-RELATED"/>
    <property type="match status" value="1"/>
</dbReference>
<name>A0A2S3ZUL9_ARTGL</name>
<sequence>MQPPPPPPFAARGSDFLAIAAVVIVGVFPFPDELFRVRGLLLVAALLPAAVMPLRRRWPIAALGVSLVCNVAVAFTGVLSPSSLLAVAITAFSVADRRRRMVGIPCVAAAVLVVFVVNAVPLGGELFDSRALQFVMFIVLAGALGDAARSRRECITALTERAERAEQGREEARRRVAEERVRIARDLHDVVAHQISVISLSAGVASSSLETKPERAREALTAIRSASL</sequence>
<keyword evidence="13" id="KW-1185">Reference proteome</keyword>
<proteinExistence type="predicted"/>
<evidence type="ECO:0000256" key="6">
    <source>
        <dbReference type="ARBA" id="ARBA00022777"/>
    </source>
</evidence>
<evidence type="ECO:0000256" key="4">
    <source>
        <dbReference type="ARBA" id="ARBA00022679"/>
    </source>
</evidence>
<comment type="caution">
    <text evidence="12">The sequence shown here is derived from an EMBL/GenBank/DDBJ whole genome shotgun (WGS) entry which is preliminary data.</text>
</comment>
<evidence type="ECO:0000313" key="13">
    <source>
        <dbReference type="Proteomes" id="UP000237061"/>
    </source>
</evidence>
<evidence type="ECO:0000256" key="9">
    <source>
        <dbReference type="SAM" id="Coils"/>
    </source>
</evidence>
<comment type="catalytic activity">
    <reaction evidence="1">
        <text>ATP + protein L-histidine = ADP + protein N-phospho-L-histidine.</text>
        <dbReference type="EC" id="2.7.13.3"/>
    </reaction>
</comment>
<dbReference type="InterPro" id="IPR050482">
    <property type="entry name" value="Sensor_HK_TwoCompSys"/>
</dbReference>
<evidence type="ECO:0000256" key="2">
    <source>
        <dbReference type="ARBA" id="ARBA00012438"/>
    </source>
</evidence>
<reference evidence="12 13" key="1">
    <citation type="submission" date="2018-01" db="EMBL/GenBank/DDBJ databases">
        <title>Arthrobacter sp. nov., from glaciers in China.</title>
        <authorList>
            <person name="Liu Q."/>
            <person name="Xin Y.-H."/>
        </authorList>
    </citation>
    <scope>NUCLEOTIDE SEQUENCE [LARGE SCALE GENOMIC DNA]</scope>
    <source>
        <strain evidence="12 13">HLT2-12-2</strain>
    </source>
</reference>
<keyword evidence="9" id="KW-0175">Coiled coil</keyword>
<evidence type="ECO:0000256" key="10">
    <source>
        <dbReference type="SAM" id="Phobius"/>
    </source>
</evidence>
<organism evidence="12 13">
    <name type="scientific">Arthrobacter glacialis</name>
    <dbReference type="NCBI Taxonomy" id="1664"/>
    <lineage>
        <taxon>Bacteria</taxon>
        <taxon>Bacillati</taxon>
        <taxon>Actinomycetota</taxon>
        <taxon>Actinomycetes</taxon>
        <taxon>Micrococcales</taxon>
        <taxon>Micrococcaceae</taxon>
        <taxon>Arthrobacter</taxon>
    </lineage>
</organism>
<dbReference type="GO" id="GO:0046983">
    <property type="term" value="F:protein dimerization activity"/>
    <property type="evidence" value="ECO:0007669"/>
    <property type="project" value="InterPro"/>
</dbReference>
<evidence type="ECO:0000256" key="8">
    <source>
        <dbReference type="ARBA" id="ARBA00023012"/>
    </source>
</evidence>
<keyword evidence="7" id="KW-0067">ATP-binding</keyword>
<feature type="transmembrane region" description="Helical" evidence="10">
    <location>
        <begin position="60"/>
        <end position="89"/>
    </location>
</feature>
<feature type="transmembrane region" description="Helical" evidence="10">
    <location>
        <begin position="101"/>
        <end position="119"/>
    </location>
</feature>
<evidence type="ECO:0000259" key="11">
    <source>
        <dbReference type="Pfam" id="PF07730"/>
    </source>
</evidence>
<keyword evidence="10" id="KW-0472">Membrane</keyword>
<keyword evidence="5" id="KW-0547">Nucleotide-binding</keyword>
<dbReference type="GO" id="GO:0016020">
    <property type="term" value="C:membrane"/>
    <property type="evidence" value="ECO:0007669"/>
    <property type="project" value="InterPro"/>
</dbReference>
<dbReference type="EMBL" id="PPXC01000009">
    <property type="protein sequence ID" value="POH72946.1"/>
    <property type="molecule type" value="Genomic_DNA"/>
</dbReference>